<name>A0A8S5RDD6_9VIRU</name>
<accession>A0A8S5RDD6</accession>
<reference evidence="1" key="1">
    <citation type="journal article" date="2021" name="Proc. Natl. Acad. Sci. U.S.A.">
        <title>A Catalog of Tens of Thousands of Viruses from Human Metagenomes Reveals Hidden Associations with Chronic Diseases.</title>
        <authorList>
            <person name="Tisza M.J."/>
            <person name="Buck C.B."/>
        </authorList>
    </citation>
    <scope>NUCLEOTIDE SEQUENCE</scope>
    <source>
        <strain evidence="1">Ctx9V1</strain>
    </source>
</reference>
<sequence>MYCSLAALMYYDIILLSSRSIIGTATGSSYIPIIIKYLYKNWFCSFYSYKIQVVYHLVLPHIKTITDFV</sequence>
<proteinExistence type="predicted"/>
<organism evidence="1">
    <name type="scientific">virus sp. ctx9V1</name>
    <dbReference type="NCBI Taxonomy" id="2828001"/>
    <lineage>
        <taxon>Viruses</taxon>
    </lineage>
</organism>
<dbReference type="EMBL" id="BK059093">
    <property type="protein sequence ID" value="DAE29146.1"/>
    <property type="molecule type" value="Genomic_DNA"/>
</dbReference>
<protein>
    <submittedName>
        <fullName evidence="1">Uncharacterized protein</fullName>
    </submittedName>
</protein>
<evidence type="ECO:0000313" key="1">
    <source>
        <dbReference type="EMBL" id="DAE29146.1"/>
    </source>
</evidence>